<evidence type="ECO:0000313" key="3">
    <source>
        <dbReference type="Proteomes" id="UP000001555"/>
    </source>
</evidence>
<dbReference type="InParanoid" id="B7QII0"/>
<name>B7QII0_IXOSC</name>
<dbReference type="HOGENOM" id="CLU_023008_5_1_1"/>
<dbReference type="VEuPathDB" id="VectorBase:ISCP_035700"/>
<dbReference type="STRING" id="6945.B7QII0"/>
<dbReference type="InterPro" id="IPR035892">
    <property type="entry name" value="C2_domain_sf"/>
</dbReference>
<dbReference type="PaxDb" id="6945-B7QII0"/>
<keyword evidence="3" id="KW-1185">Reference proteome</keyword>
<dbReference type="EMBL" id="ABJB010624407">
    <property type="status" value="NOT_ANNOTATED_CDS"/>
    <property type="molecule type" value="Genomic_DNA"/>
</dbReference>
<evidence type="ECO:0000313" key="1">
    <source>
        <dbReference type="EMBL" id="EEC18652.1"/>
    </source>
</evidence>
<dbReference type="EnsemblMetazoa" id="ISCW023603-RA">
    <property type="protein sequence ID" value="ISCW023603-PA"/>
    <property type="gene ID" value="ISCW023603"/>
</dbReference>
<dbReference type="EMBL" id="DS946260">
    <property type="protein sequence ID" value="EEC18652.1"/>
    <property type="molecule type" value="Genomic_DNA"/>
</dbReference>
<reference evidence="2" key="2">
    <citation type="submission" date="2020-05" db="UniProtKB">
        <authorList>
            <consortium name="EnsemblMetazoa"/>
        </authorList>
    </citation>
    <scope>IDENTIFICATION</scope>
    <source>
        <strain evidence="2">wikel</strain>
    </source>
</reference>
<dbReference type="PANTHER" id="PTHR10024">
    <property type="entry name" value="SYNAPTOTAGMIN"/>
    <property type="match status" value="1"/>
</dbReference>
<dbReference type="OrthoDB" id="6480551at2759"/>
<dbReference type="Proteomes" id="UP000001555">
    <property type="component" value="Unassembled WGS sequence"/>
</dbReference>
<organism>
    <name type="scientific">Ixodes scapularis</name>
    <name type="common">Black-legged tick</name>
    <name type="synonym">Deer tick</name>
    <dbReference type="NCBI Taxonomy" id="6945"/>
    <lineage>
        <taxon>Eukaryota</taxon>
        <taxon>Metazoa</taxon>
        <taxon>Ecdysozoa</taxon>
        <taxon>Arthropoda</taxon>
        <taxon>Chelicerata</taxon>
        <taxon>Arachnida</taxon>
        <taxon>Acari</taxon>
        <taxon>Parasitiformes</taxon>
        <taxon>Ixodida</taxon>
        <taxon>Ixodoidea</taxon>
        <taxon>Ixodidae</taxon>
        <taxon>Ixodinae</taxon>
        <taxon>Ixodes</taxon>
    </lineage>
</organism>
<accession>B7QII0</accession>
<evidence type="ECO:0000313" key="2">
    <source>
        <dbReference type="EnsemblMetazoa" id="ISCW023603-PA"/>
    </source>
</evidence>
<dbReference type="AlphaFoldDB" id="B7QII0"/>
<dbReference type="CDD" id="cd08409">
    <property type="entry name" value="C2B_Synaptotagmin-15"/>
    <property type="match status" value="1"/>
</dbReference>
<sequence length="157" mass="17905">MTQKSSQIGEIQISLTCNPFTNRIKAAALQVRRFSRLEENSTSVYVKLSLNHGRKSVKEKATEVREWRSADEVSFTDVFSFGVAGRYFDSCSLCFTVMVSPDGSDYSRLGKTVLGPFMYARGEELRHWQDMLTNPRSAVVRWHALEVPTGRDEWKSD</sequence>
<dbReference type="SUPFAM" id="SSF49562">
    <property type="entry name" value="C2 domain (Calcium/lipid-binding domain, CaLB)"/>
    <property type="match status" value="1"/>
</dbReference>
<proteinExistence type="predicted"/>
<protein>
    <submittedName>
        <fullName evidence="1 2">Synaptotagmin, putative</fullName>
    </submittedName>
</protein>
<dbReference type="PANTHER" id="PTHR10024:SF377">
    <property type="entry name" value="SYNAPTOTAGMIN-15-LIKE ISOFORM X1"/>
    <property type="match status" value="1"/>
</dbReference>
<reference evidence="1 3" key="1">
    <citation type="submission" date="2008-03" db="EMBL/GenBank/DDBJ databases">
        <title>Annotation of Ixodes scapularis.</title>
        <authorList>
            <consortium name="Ixodes scapularis Genome Project Consortium"/>
            <person name="Caler E."/>
            <person name="Hannick L.I."/>
            <person name="Bidwell S."/>
            <person name="Joardar V."/>
            <person name="Thiagarajan M."/>
            <person name="Amedeo P."/>
            <person name="Galinsky K.J."/>
            <person name="Schobel S."/>
            <person name="Inman J."/>
            <person name="Hostetler J."/>
            <person name="Miller J."/>
            <person name="Hammond M."/>
            <person name="Megy K."/>
            <person name="Lawson D."/>
            <person name="Kodira C."/>
            <person name="Sutton G."/>
            <person name="Meyer J."/>
            <person name="Hill C.A."/>
            <person name="Birren B."/>
            <person name="Nene V."/>
            <person name="Collins F."/>
            <person name="Alarcon-Chaidez F."/>
            <person name="Wikel S."/>
            <person name="Strausberg R."/>
        </authorList>
    </citation>
    <scope>NUCLEOTIDE SEQUENCE [LARGE SCALE GENOMIC DNA]</scope>
    <source>
        <strain evidence="3">Wikel</strain>
        <strain evidence="1">Wikel colony</strain>
    </source>
</reference>
<dbReference type="Gene3D" id="2.60.40.150">
    <property type="entry name" value="C2 domain"/>
    <property type="match status" value="1"/>
</dbReference>
<gene>
    <name evidence="1" type="ORF">IscW_ISCW023603</name>
</gene>
<dbReference type="VEuPathDB" id="VectorBase:ISCW023603"/>